<dbReference type="EMBL" id="QEKK01000006">
    <property type="protein sequence ID" value="PVY48696.1"/>
    <property type="molecule type" value="Genomic_DNA"/>
</dbReference>
<protein>
    <submittedName>
        <fullName evidence="5">Microcompartment protein CcmL/EutN</fullName>
    </submittedName>
</protein>
<organism evidence="5 6">
    <name type="scientific">Intestinimonas butyriciproducens</name>
    <dbReference type="NCBI Taxonomy" id="1297617"/>
    <lineage>
        <taxon>Bacteria</taxon>
        <taxon>Bacillati</taxon>
        <taxon>Bacillota</taxon>
        <taxon>Clostridia</taxon>
        <taxon>Eubacteriales</taxon>
        <taxon>Intestinimonas</taxon>
    </lineage>
</organism>
<evidence type="ECO:0000256" key="1">
    <source>
        <dbReference type="ARBA" id="ARBA00024322"/>
    </source>
</evidence>
<dbReference type="Gene3D" id="3.30.70.1710">
    <property type="match status" value="2"/>
</dbReference>
<feature type="domain" description="BMC" evidence="4">
    <location>
        <begin position="8"/>
        <end position="90"/>
    </location>
</feature>
<dbReference type="PIRSF" id="PIRSF034834">
    <property type="entry name" value="PduT"/>
    <property type="match status" value="1"/>
</dbReference>
<dbReference type="AlphaFoldDB" id="A0A2U1BJ83"/>
<feature type="domain" description="BMC" evidence="4">
    <location>
        <begin position="100"/>
        <end position="183"/>
    </location>
</feature>
<dbReference type="InterPro" id="IPR044872">
    <property type="entry name" value="CcmK/CsoS1_BMC"/>
</dbReference>
<proteinExistence type="inferred from homology"/>
<dbReference type="SUPFAM" id="SSF143414">
    <property type="entry name" value="CcmK-like"/>
    <property type="match status" value="2"/>
</dbReference>
<dbReference type="PANTHER" id="PTHR33941">
    <property type="entry name" value="PROPANEDIOL UTILIZATION PROTEIN PDUA"/>
    <property type="match status" value="1"/>
</dbReference>
<evidence type="ECO:0000313" key="6">
    <source>
        <dbReference type="Proteomes" id="UP000245778"/>
    </source>
</evidence>
<comment type="similarity">
    <text evidence="3">Belongs to the bacterial microcompartments protein family.</text>
</comment>
<dbReference type="InterPro" id="IPR050575">
    <property type="entry name" value="BMC_shell"/>
</dbReference>
<dbReference type="GeneID" id="93228505"/>
<gene>
    <name evidence="5" type="ORF">C7373_106204</name>
</gene>
<dbReference type="InterPro" id="IPR000249">
    <property type="entry name" value="BMC_dom"/>
</dbReference>
<evidence type="ECO:0000259" key="4">
    <source>
        <dbReference type="PROSITE" id="PS51930"/>
    </source>
</evidence>
<accession>A0A2U1BJ83</accession>
<dbReference type="PANTHER" id="PTHR33941:SF11">
    <property type="entry name" value="BACTERIAL MICROCOMPARTMENT SHELL PROTEIN PDUJ"/>
    <property type="match status" value="1"/>
</dbReference>
<dbReference type="RefSeq" id="WP_033119380.1">
    <property type="nucleotide sequence ID" value="NZ_CALICV010000023.1"/>
</dbReference>
<dbReference type="Pfam" id="PF00936">
    <property type="entry name" value="BMC"/>
    <property type="match status" value="2"/>
</dbReference>
<dbReference type="Proteomes" id="UP000245778">
    <property type="component" value="Unassembled WGS sequence"/>
</dbReference>
<dbReference type="PROSITE" id="PS51930">
    <property type="entry name" value="BMC_2"/>
    <property type="match status" value="2"/>
</dbReference>
<dbReference type="GO" id="GO:0031469">
    <property type="term" value="C:bacterial microcompartment"/>
    <property type="evidence" value="ECO:0007669"/>
    <property type="project" value="UniProtKB-SubCell"/>
</dbReference>
<dbReference type="InterPro" id="IPR037233">
    <property type="entry name" value="CcmK-like_sf"/>
</dbReference>
<reference evidence="5 6" key="1">
    <citation type="submission" date="2018-04" db="EMBL/GenBank/DDBJ databases">
        <title>Genomic Encyclopedia of Type Strains, Phase IV (KMG-IV): sequencing the most valuable type-strain genomes for metagenomic binning, comparative biology and taxonomic classification.</title>
        <authorList>
            <person name="Goeker M."/>
        </authorList>
    </citation>
    <scope>NUCLEOTIDE SEQUENCE [LARGE SCALE GENOMIC DNA]</scope>
    <source>
        <strain evidence="5 6">DSM 26588</strain>
    </source>
</reference>
<keyword evidence="2" id="KW-1283">Bacterial microcompartment</keyword>
<evidence type="ECO:0000256" key="3">
    <source>
        <dbReference type="PROSITE-ProRule" id="PRU01278"/>
    </source>
</evidence>
<evidence type="ECO:0000313" key="5">
    <source>
        <dbReference type="EMBL" id="PVY48696.1"/>
    </source>
</evidence>
<dbReference type="OrthoDB" id="9791973at2"/>
<dbReference type="CDD" id="cd07053">
    <property type="entry name" value="BMC_PduT_repeat1"/>
    <property type="match status" value="1"/>
</dbReference>
<dbReference type="InterPro" id="IPR011238">
    <property type="entry name" value="Micro_shell_prot_PduT"/>
</dbReference>
<dbReference type="SMART" id="SM00877">
    <property type="entry name" value="BMC"/>
    <property type="match status" value="2"/>
</dbReference>
<dbReference type="CDD" id="cd07054">
    <property type="entry name" value="BMC_PduT_repeat2"/>
    <property type="match status" value="1"/>
</dbReference>
<evidence type="ECO:0000256" key="2">
    <source>
        <dbReference type="ARBA" id="ARBA00024446"/>
    </source>
</evidence>
<comment type="caution">
    <text evidence="5">The sequence shown here is derived from an EMBL/GenBank/DDBJ whole genome shotgun (WGS) entry which is preliminary data.</text>
</comment>
<comment type="subcellular location">
    <subcellularLocation>
        <location evidence="1">Bacterial microcompartment</location>
    </subcellularLocation>
</comment>
<name>A0A2U1BJ83_9FIRM</name>
<sequence>MGNASRLAIGMVELNSIARGIETCDYMVKAAQVDLIRSSTVCPGKYMILIAGDTGDVKASMAEGIKRGGECVVDTLTLPNVHPQVIQAISMTTQVEKPGAVGVLEFYSVASAITAADVAAKAANITLIEVRIGYAIGGKGYVTLTGDVGAVRAAVAAAEREAELLVGTTVIPRPSPKLFQSLL</sequence>